<evidence type="ECO:0000256" key="5">
    <source>
        <dbReference type="SAM" id="Phobius"/>
    </source>
</evidence>
<gene>
    <name evidence="7" type="ORF">LZC95_42435</name>
</gene>
<feature type="domain" description="OmpA-like" evidence="6">
    <location>
        <begin position="142"/>
        <end position="256"/>
    </location>
</feature>
<proteinExistence type="predicted"/>
<dbReference type="PRINTS" id="PR01021">
    <property type="entry name" value="OMPADOMAIN"/>
</dbReference>
<dbReference type="Proteomes" id="UP001379533">
    <property type="component" value="Chromosome"/>
</dbReference>
<dbReference type="InterPro" id="IPR006665">
    <property type="entry name" value="OmpA-like"/>
</dbReference>
<dbReference type="InterPro" id="IPR006664">
    <property type="entry name" value="OMP_bac"/>
</dbReference>
<sequence length="256" mass="27260">MTLSSTQSAHGKVRTPQAAALRMFAWITLVVVCVFVGCGGPKWPNCDNDEHCNADGHKGVCLNGKCVDCRDDKGCATGQKCESGQCLAVVGYCDDKKACPGGAPCVNNRCQDKVAEVRECSDEKPCPQGSRCENGHCVKPPQGGPGCSDFPAPKFDFEQATLRDASKQTLQRLVGCLTSGPLKGSRVLLTGHCDNRGEYEFNMSLGAERAEVVKGFLSAAGIGADRIATSSRGKLDAVGTDEAGWENDRRVDIEIR</sequence>
<evidence type="ECO:0000313" key="7">
    <source>
        <dbReference type="EMBL" id="WXA93097.1"/>
    </source>
</evidence>
<name>A0ABZ2K747_9BACT</name>
<evidence type="ECO:0000256" key="4">
    <source>
        <dbReference type="PROSITE-ProRule" id="PRU00473"/>
    </source>
</evidence>
<dbReference type="PANTHER" id="PTHR30329:SF21">
    <property type="entry name" value="LIPOPROTEIN YIAD-RELATED"/>
    <property type="match status" value="1"/>
</dbReference>
<dbReference type="Pfam" id="PF00691">
    <property type="entry name" value="OmpA"/>
    <property type="match status" value="1"/>
</dbReference>
<keyword evidence="5" id="KW-0812">Transmembrane</keyword>
<evidence type="ECO:0000256" key="2">
    <source>
        <dbReference type="ARBA" id="ARBA00023136"/>
    </source>
</evidence>
<keyword evidence="5" id="KW-1133">Transmembrane helix</keyword>
<evidence type="ECO:0000256" key="3">
    <source>
        <dbReference type="ARBA" id="ARBA00023237"/>
    </source>
</evidence>
<evidence type="ECO:0000256" key="1">
    <source>
        <dbReference type="ARBA" id="ARBA00004442"/>
    </source>
</evidence>
<dbReference type="InterPro" id="IPR036737">
    <property type="entry name" value="OmpA-like_sf"/>
</dbReference>
<evidence type="ECO:0000259" key="6">
    <source>
        <dbReference type="PROSITE" id="PS51123"/>
    </source>
</evidence>
<dbReference type="RefSeq" id="WP_394843696.1">
    <property type="nucleotide sequence ID" value="NZ_CP089982.1"/>
</dbReference>
<keyword evidence="8" id="KW-1185">Reference proteome</keyword>
<comment type="subcellular location">
    <subcellularLocation>
        <location evidence="1">Cell outer membrane</location>
    </subcellularLocation>
</comment>
<dbReference type="Gene3D" id="3.30.1330.60">
    <property type="entry name" value="OmpA-like domain"/>
    <property type="match status" value="1"/>
</dbReference>
<accession>A0ABZ2K747</accession>
<dbReference type="InterPro" id="IPR050330">
    <property type="entry name" value="Bact_OuterMem_StrucFunc"/>
</dbReference>
<reference evidence="7 8" key="1">
    <citation type="submission" date="2021-12" db="EMBL/GenBank/DDBJ databases">
        <title>Discovery of the Pendulisporaceae a myxobacterial family with distinct sporulation behavior and unique specialized metabolism.</title>
        <authorList>
            <person name="Garcia R."/>
            <person name="Popoff A."/>
            <person name="Bader C.D."/>
            <person name="Loehr J."/>
            <person name="Walesch S."/>
            <person name="Walt C."/>
            <person name="Boldt J."/>
            <person name="Bunk B."/>
            <person name="Haeckl F.J.F.P.J."/>
            <person name="Gunesch A.P."/>
            <person name="Birkelbach J."/>
            <person name="Nuebel U."/>
            <person name="Pietschmann T."/>
            <person name="Bach T."/>
            <person name="Mueller R."/>
        </authorList>
    </citation>
    <scope>NUCLEOTIDE SEQUENCE [LARGE SCALE GENOMIC DNA]</scope>
    <source>
        <strain evidence="7 8">MSr12523</strain>
    </source>
</reference>
<keyword evidence="2 4" id="KW-0472">Membrane</keyword>
<dbReference type="PANTHER" id="PTHR30329">
    <property type="entry name" value="STATOR ELEMENT OF FLAGELLAR MOTOR COMPLEX"/>
    <property type="match status" value="1"/>
</dbReference>
<dbReference type="EMBL" id="CP089982">
    <property type="protein sequence ID" value="WXA93097.1"/>
    <property type="molecule type" value="Genomic_DNA"/>
</dbReference>
<keyword evidence="3" id="KW-0998">Cell outer membrane</keyword>
<protein>
    <submittedName>
        <fullName evidence="7">OmpA family protein</fullName>
    </submittedName>
</protein>
<feature type="transmembrane region" description="Helical" evidence="5">
    <location>
        <begin position="21"/>
        <end position="43"/>
    </location>
</feature>
<evidence type="ECO:0000313" key="8">
    <source>
        <dbReference type="Proteomes" id="UP001379533"/>
    </source>
</evidence>
<dbReference type="PROSITE" id="PS51123">
    <property type="entry name" value="OMPA_2"/>
    <property type="match status" value="1"/>
</dbReference>
<organism evidence="7 8">
    <name type="scientific">Pendulispora brunnea</name>
    <dbReference type="NCBI Taxonomy" id="2905690"/>
    <lineage>
        <taxon>Bacteria</taxon>
        <taxon>Pseudomonadati</taxon>
        <taxon>Myxococcota</taxon>
        <taxon>Myxococcia</taxon>
        <taxon>Myxococcales</taxon>
        <taxon>Sorangiineae</taxon>
        <taxon>Pendulisporaceae</taxon>
        <taxon>Pendulispora</taxon>
    </lineage>
</organism>
<dbReference type="CDD" id="cd07185">
    <property type="entry name" value="OmpA_C-like"/>
    <property type="match status" value="1"/>
</dbReference>
<dbReference type="SUPFAM" id="SSF103088">
    <property type="entry name" value="OmpA-like"/>
    <property type="match status" value="1"/>
</dbReference>